<proteinExistence type="predicted"/>
<protein>
    <submittedName>
        <fullName evidence="2">DUF3604 domain-containing protein</fullName>
    </submittedName>
</protein>
<name>A0ABD7PN23_RHILE</name>
<dbReference type="AlphaFoldDB" id="A0ABD7PN23"/>
<dbReference type="Proteomes" id="UP000292036">
    <property type="component" value="Unassembled WGS sequence"/>
</dbReference>
<keyword evidence="1" id="KW-0812">Transmembrane</keyword>
<evidence type="ECO:0000256" key="1">
    <source>
        <dbReference type="SAM" id="Phobius"/>
    </source>
</evidence>
<dbReference type="InterPro" id="IPR016195">
    <property type="entry name" value="Pol/histidinol_Pase-like"/>
</dbReference>
<dbReference type="EMBL" id="SIPS01000001">
    <property type="protein sequence ID" value="TAW28698.1"/>
    <property type="molecule type" value="Genomic_DNA"/>
</dbReference>
<dbReference type="Pfam" id="PF12228">
    <property type="entry name" value="DUF3604"/>
    <property type="match status" value="1"/>
</dbReference>
<organism evidence="2 3">
    <name type="scientific">Rhizobium leguminosarum</name>
    <dbReference type="NCBI Taxonomy" id="384"/>
    <lineage>
        <taxon>Bacteria</taxon>
        <taxon>Pseudomonadati</taxon>
        <taxon>Pseudomonadota</taxon>
        <taxon>Alphaproteobacteria</taxon>
        <taxon>Hyphomicrobiales</taxon>
        <taxon>Rhizobiaceae</taxon>
        <taxon>Rhizobium/Agrobacterium group</taxon>
        <taxon>Rhizobium</taxon>
    </lineage>
</organism>
<feature type="transmembrane region" description="Helical" evidence="1">
    <location>
        <begin position="55"/>
        <end position="76"/>
    </location>
</feature>
<evidence type="ECO:0000313" key="3">
    <source>
        <dbReference type="Proteomes" id="UP000292036"/>
    </source>
</evidence>
<dbReference type="Gene3D" id="3.20.20.140">
    <property type="entry name" value="Metal-dependent hydrolases"/>
    <property type="match status" value="1"/>
</dbReference>
<keyword evidence="1" id="KW-0472">Membrane</keyword>
<sequence>MPPLRRRPKVCDAVRQTAVQGGRILQSPLWRWIEIALKKATGGETTMKRTIRRKAISRLTAIGLALATGVLSHFAAAQDAPPTDGAMKNIEQHNPDYSPYPNQHFPNRVFWGDTHHHTRLSFDDGLMGTTLGPEEAYRFARGEEVLSNSGQRAKLSRPLDFLAVSDHAEYLGLADLLNNADPDLLATEVGKNWYDRMMIGGREGSQVALEVFLSIGKREELYKSDQIKRSVWEYVTGIATKYNEPGKFTAFNGFEWTSSPGGDNLHRVVIFRDGPDRVNQVLPISAFDRENPEDLWKYLAAYQSKTGGEVLAIPHNGNTSNGKMFALADFMGNPLTRAYAEKRARWEPLMEVTQTKALRISVAEVGRAKTVRSALPKRHWKHT</sequence>
<gene>
    <name evidence="2" type="ORF">ELI19_03920</name>
</gene>
<dbReference type="SUPFAM" id="SSF89550">
    <property type="entry name" value="PHP domain-like"/>
    <property type="match status" value="1"/>
</dbReference>
<comment type="caution">
    <text evidence="2">The sequence shown here is derived from an EMBL/GenBank/DDBJ whole genome shotgun (WGS) entry which is preliminary data.</text>
</comment>
<reference evidence="2 3" key="1">
    <citation type="submission" date="2019-02" db="EMBL/GenBank/DDBJ databases">
        <title>The genomic architecture of introgression among sibling species of bacteria.</title>
        <authorList>
            <person name="Cavassim M.I.A."/>
            <person name="Moeskjaer S."/>
            <person name="Moslemi C."/>
            <person name="Fields B."/>
            <person name="Bachmann A."/>
            <person name="Vilhjalmsson B."/>
            <person name="Schierup M.H."/>
            <person name="Young J.P.W."/>
            <person name="Andersen S.U."/>
        </authorList>
    </citation>
    <scope>NUCLEOTIDE SEQUENCE [LARGE SCALE GENOMIC DNA]</scope>
    <source>
        <strain evidence="2 3">SM151B</strain>
    </source>
</reference>
<dbReference type="InterPro" id="IPR022028">
    <property type="entry name" value="DUF3604"/>
</dbReference>
<evidence type="ECO:0000313" key="2">
    <source>
        <dbReference type="EMBL" id="TAW28698.1"/>
    </source>
</evidence>
<accession>A0ABD7PN23</accession>
<keyword evidence="1" id="KW-1133">Transmembrane helix</keyword>